<organism evidence="3 4">
    <name type="scientific">Panicum virgatum</name>
    <name type="common">Blackwell switchgrass</name>
    <dbReference type="NCBI Taxonomy" id="38727"/>
    <lineage>
        <taxon>Eukaryota</taxon>
        <taxon>Viridiplantae</taxon>
        <taxon>Streptophyta</taxon>
        <taxon>Embryophyta</taxon>
        <taxon>Tracheophyta</taxon>
        <taxon>Spermatophyta</taxon>
        <taxon>Magnoliopsida</taxon>
        <taxon>Liliopsida</taxon>
        <taxon>Poales</taxon>
        <taxon>Poaceae</taxon>
        <taxon>PACMAD clade</taxon>
        <taxon>Panicoideae</taxon>
        <taxon>Panicodae</taxon>
        <taxon>Paniceae</taxon>
        <taxon>Panicinae</taxon>
        <taxon>Panicum</taxon>
        <taxon>Panicum sect. Hiantes</taxon>
    </lineage>
</organism>
<evidence type="ECO:0000256" key="1">
    <source>
        <dbReference type="SAM" id="MobiDB-lite"/>
    </source>
</evidence>
<dbReference type="InterPro" id="IPR013187">
    <property type="entry name" value="F-box-assoc_dom_typ3"/>
</dbReference>
<feature type="region of interest" description="Disordered" evidence="1">
    <location>
        <begin position="1"/>
        <end position="34"/>
    </location>
</feature>
<evidence type="ECO:0000313" key="4">
    <source>
        <dbReference type="Proteomes" id="UP000823388"/>
    </source>
</evidence>
<accession>A0A8T0MCJ4</accession>
<evidence type="ECO:0000259" key="2">
    <source>
        <dbReference type="Pfam" id="PF08268"/>
    </source>
</evidence>
<proteinExistence type="predicted"/>
<gene>
    <name evidence="3" type="ORF">PVAP13_9NG283300</name>
</gene>
<feature type="domain" description="F-box associated beta-propeller type 3" evidence="2">
    <location>
        <begin position="117"/>
        <end position="292"/>
    </location>
</feature>
<evidence type="ECO:0000313" key="3">
    <source>
        <dbReference type="EMBL" id="KAG2534278.1"/>
    </source>
</evidence>
<comment type="caution">
    <text evidence="3">The sequence shown here is derived from an EMBL/GenBank/DDBJ whole genome shotgun (WGS) entry which is preliminary data.</text>
</comment>
<dbReference type="InterPro" id="IPR050796">
    <property type="entry name" value="SCF_F-box_component"/>
</dbReference>
<sequence length="452" mass="50253">MAKKKAREEDEIEEAALPSEAATRKMMRTGGASTASPGMCDDVVRSIFARVPARTAVASMALSSHHRRLMLCRDFIALHCRLGPPLPRPCIAYIATAKQRPGARGRRAPVPLFVNACNGVVLLAGRPRRSTCVLWNPTVAGEEKEVTVPVPARDDCAILGLGYGPRSKTYKLLLTCREKIPKELLVYALGGAGEQPRLRTLLLPEGMKNVDGTIIGESLYMDGKIYLLHLDKSVILAFDVDDETVASIDLPGLADAVSVSPLMAVSGRPCVDTEDRHGRALWLLTAEHQWQRIYDHGRSTHLYLRMSPREDGMHEKLFLYCTDTKKLRELNLPRSLTPECPSDYALCWGYKPTLVSPASVVGELNQDEGRRRHRTADIMALKPVNERDRRKGHKETLDTVCFMEFLVRIMQKLPENVEDVIGMPLLKSKHSDYSFKNIVYDSDSGSGFSSCV</sequence>
<reference evidence="3 4" key="1">
    <citation type="submission" date="2020-05" db="EMBL/GenBank/DDBJ databases">
        <title>WGS assembly of Panicum virgatum.</title>
        <authorList>
            <person name="Lovell J.T."/>
            <person name="Jenkins J."/>
            <person name="Shu S."/>
            <person name="Juenger T.E."/>
            <person name="Schmutz J."/>
        </authorList>
    </citation>
    <scope>NUCLEOTIDE SEQUENCE [LARGE SCALE GENOMIC DNA]</scope>
    <source>
        <strain evidence="4">cv. AP13</strain>
    </source>
</reference>
<dbReference type="EMBL" id="CM029054">
    <property type="protein sequence ID" value="KAG2534278.1"/>
    <property type="molecule type" value="Genomic_DNA"/>
</dbReference>
<name>A0A8T0MCJ4_PANVG</name>
<dbReference type="PANTHER" id="PTHR31672">
    <property type="entry name" value="BNACNNG10540D PROTEIN"/>
    <property type="match status" value="1"/>
</dbReference>
<protein>
    <recommendedName>
        <fullName evidence="2">F-box associated beta-propeller type 3 domain-containing protein</fullName>
    </recommendedName>
</protein>
<dbReference type="InterPro" id="IPR017451">
    <property type="entry name" value="F-box-assoc_interact_dom"/>
</dbReference>
<dbReference type="PANTHER" id="PTHR31672:SF13">
    <property type="entry name" value="F-BOX PROTEIN CPR30-LIKE"/>
    <property type="match status" value="1"/>
</dbReference>
<dbReference type="Proteomes" id="UP000823388">
    <property type="component" value="Chromosome 9N"/>
</dbReference>
<dbReference type="Pfam" id="PF08268">
    <property type="entry name" value="FBA_3"/>
    <property type="match status" value="1"/>
</dbReference>
<dbReference type="AlphaFoldDB" id="A0A8T0MCJ4"/>
<dbReference type="NCBIfam" id="TIGR01640">
    <property type="entry name" value="F_box_assoc_1"/>
    <property type="match status" value="1"/>
</dbReference>
<keyword evidence="4" id="KW-1185">Reference proteome</keyword>